<evidence type="ECO:0000259" key="7">
    <source>
        <dbReference type="PROSITE" id="PS51918"/>
    </source>
</evidence>
<dbReference type="SUPFAM" id="SSF102114">
    <property type="entry name" value="Radical SAM enzymes"/>
    <property type="match status" value="1"/>
</dbReference>
<dbReference type="Gene3D" id="3.40.50.280">
    <property type="entry name" value="Cobalamin-binding domain"/>
    <property type="match status" value="1"/>
</dbReference>
<dbReference type="PROSITE" id="PS51918">
    <property type="entry name" value="RADICAL_SAM"/>
    <property type="match status" value="1"/>
</dbReference>
<dbReference type="GO" id="GO:0005829">
    <property type="term" value="C:cytosol"/>
    <property type="evidence" value="ECO:0007669"/>
    <property type="project" value="TreeGrafter"/>
</dbReference>
<accession>A0A2N3LB20</accession>
<dbReference type="GO" id="GO:0051539">
    <property type="term" value="F:4 iron, 4 sulfur cluster binding"/>
    <property type="evidence" value="ECO:0007669"/>
    <property type="project" value="UniProtKB-KW"/>
</dbReference>
<dbReference type="PROSITE" id="PS51332">
    <property type="entry name" value="B12_BINDING"/>
    <property type="match status" value="1"/>
</dbReference>
<evidence type="ECO:0000256" key="1">
    <source>
        <dbReference type="ARBA" id="ARBA00001966"/>
    </source>
</evidence>
<keyword evidence="9" id="KW-1185">Reference proteome</keyword>
<dbReference type="InterPro" id="IPR036724">
    <property type="entry name" value="Cobalamin-bd_sf"/>
</dbReference>
<dbReference type="AlphaFoldDB" id="A0A2N3LB20"/>
<keyword evidence="4" id="KW-0408">Iron</keyword>
<dbReference type="InterPro" id="IPR006158">
    <property type="entry name" value="Cobalamin-bd"/>
</dbReference>
<comment type="cofactor">
    <cofactor evidence="1">
        <name>[4Fe-4S] cluster</name>
        <dbReference type="ChEBI" id="CHEBI:49883"/>
    </cofactor>
</comment>
<evidence type="ECO:0000256" key="2">
    <source>
        <dbReference type="ARBA" id="ARBA00022691"/>
    </source>
</evidence>
<dbReference type="PANTHER" id="PTHR43409:SF16">
    <property type="entry name" value="SLR0320 PROTEIN"/>
    <property type="match status" value="1"/>
</dbReference>
<dbReference type="InterPro" id="IPR034466">
    <property type="entry name" value="Methyltransferase_Class_B"/>
</dbReference>
<comment type="caution">
    <text evidence="8">The sequence shown here is derived from an EMBL/GenBank/DDBJ whole genome shotgun (WGS) entry which is preliminary data.</text>
</comment>
<evidence type="ECO:0000313" key="9">
    <source>
        <dbReference type="Proteomes" id="UP000233332"/>
    </source>
</evidence>
<dbReference type="SFLD" id="SFLDS00029">
    <property type="entry name" value="Radical_SAM"/>
    <property type="match status" value="1"/>
</dbReference>
<protein>
    <submittedName>
        <fullName evidence="8">Uncharacterized protein</fullName>
    </submittedName>
</protein>
<keyword evidence="5" id="KW-0411">Iron-sulfur</keyword>
<organism evidence="8 9">
    <name type="scientific">Thalassospira lohafexi</name>
    <dbReference type="NCBI Taxonomy" id="744227"/>
    <lineage>
        <taxon>Bacteria</taxon>
        <taxon>Pseudomonadati</taxon>
        <taxon>Pseudomonadota</taxon>
        <taxon>Alphaproteobacteria</taxon>
        <taxon>Rhodospirillales</taxon>
        <taxon>Thalassospiraceae</taxon>
        <taxon>Thalassospira</taxon>
    </lineage>
</organism>
<dbReference type="GO" id="GO:0031419">
    <property type="term" value="F:cobalamin binding"/>
    <property type="evidence" value="ECO:0007669"/>
    <property type="project" value="InterPro"/>
</dbReference>
<dbReference type="SFLD" id="SFLDG01082">
    <property type="entry name" value="B12-binding_domain_containing"/>
    <property type="match status" value="1"/>
</dbReference>
<dbReference type="InterPro" id="IPR007197">
    <property type="entry name" value="rSAM"/>
</dbReference>
<feature type="domain" description="Radical SAM core" evidence="7">
    <location>
        <begin position="190"/>
        <end position="418"/>
    </location>
</feature>
<name>A0A2N3LB20_9PROT</name>
<keyword evidence="3" id="KW-0479">Metal-binding</keyword>
<reference evidence="8 9" key="1">
    <citation type="submission" date="2017-09" db="EMBL/GenBank/DDBJ databases">
        <title>Biodiversity and function of Thalassospira species in the particle-attached aromatic-hydrocarbon-degrading consortia from the surface seawater of the China South Sea.</title>
        <authorList>
            <person name="Dong C."/>
            <person name="Lai Q."/>
            <person name="Shao Z."/>
        </authorList>
    </citation>
    <scope>NUCLEOTIDE SEQUENCE [LARGE SCALE GENOMIC DNA]</scope>
    <source>
        <strain evidence="8 9">139Z-12</strain>
    </source>
</reference>
<feature type="domain" description="B12-binding" evidence="6">
    <location>
        <begin position="2"/>
        <end position="144"/>
    </location>
</feature>
<sequence>MKHPFVIFIVDFTYTQQGLQSEIAPSAIGGIATYAKKMHGEAIECHVFKQPEKFSKAFDDRKPDLIGFSNYSWNARLSWAFARRIKSQHPEVKIVYGGPHYPLPRSEQEQYLREHDEMDYFIIKEGEVGFASLIGHLLEDPDNRPTELIESVHWLDRETGKFYLAPPSARLKDLDEIPSPYLNGDMDEFIDDGFMPIIQTNRGCPFSCTFCVEGTLYYNKVRNKGHERIFAELDYIGRQMAPRVAEGKRADLFIADSNFGMYNGDLEICDEIAKCQDQYNWPQHVSVATGKNQKHRIIEAARRLRGAMRLSGSVQSLDGDVLANIKRKNVSADDIMQVAIEGGKAGALTYSEVILGLPGDTVEKFKNTVSRLLDAGFTKVEVYTLMLLPGSELDDTETREKFGLVTKYRAIPRCFGIFDIAGNSFAEGEIEEVVVETNTMSFDEYVECRVYSLLIVLINNDGYFALARKLLNDNSVGMFEVIEHIYNRQSTIPAKLKTIIDSFRAETRSELWENQDNLAEALNSPTDVQKYIDGEVGNNVLYRHKSMAIIQAFKEIGMIMGDAVETLLSDKLGSLNSPQKQFIDELMVWCTNYAIDVLDGAAATPAHDFHYDFEQVIENNQFGSITAPGPRRTVRFVQDEKQKQMAQWYLNTYGTELTGLTRLLTRVNLKRLLRNPELVEEKQATVAAQ</sequence>
<proteinExistence type="predicted"/>
<dbReference type="RefSeq" id="WP_101299231.1">
    <property type="nucleotide sequence ID" value="NZ_NXGX01000001.1"/>
</dbReference>
<dbReference type="CDD" id="cd01335">
    <property type="entry name" value="Radical_SAM"/>
    <property type="match status" value="1"/>
</dbReference>
<evidence type="ECO:0000256" key="3">
    <source>
        <dbReference type="ARBA" id="ARBA00022723"/>
    </source>
</evidence>
<dbReference type="Gene3D" id="3.80.30.20">
    <property type="entry name" value="tm_1862 like domain"/>
    <property type="match status" value="1"/>
</dbReference>
<dbReference type="InterPro" id="IPR006638">
    <property type="entry name" value="Elp3/MiaA/NifB-like_rSAM"/>
</dbReference>
<dbReference type="InterPro" id="IPR051198">
    <property type="entry name" value="BchE-like"/>
</dbReference>
<keyword evidence="2" id="KW-0949">S-adenosyl-L-methionine</keyword>
<evidence type="ECO:0000256" key="4">
    <source>
        <dbReference type="ARBA" id="ARBA00023004"/>
    </source>
</evidence>
<dbReference type="SMART" id="SM00729">
    <property type="entry name" value="Elp3"/>
    <property type="match status" value="1"/>
</dbReference>
<evidence type="ECO:0000256" key="5">
    <source>
        <dbReference type="ARBA" id="ARBA00023014"/>
    </source>
</evidence>
<evidence type="ECO:0000259" key="6">
    <source>
        <dbReference type="PROSITE" id="PS51332"/>
    </source>
</evidence>
<dbReference type="EMBL" id="NXGX01000001">
    <property type="protein sequence ID" value="PKR60053.1"/>
    <property type="molecule type" value="Genomic_DNA"/>
</dbReference>
<dbReference type="InterPro" id="IPR023404">
    <property type="entry name" value="rSAM_horseshoe"/>
</dbReference>
<dbReference type="Proteomes" id="UP000233332">
    <property type="component" value="Unassembled WGS sequence"/>
</dbReference>
<dbReference type="PANTHER" id="PTHR43409">
    <property type="entry name" value="ANAEROBIC MAGNESIUM-PROTOPORPHYRIN IX MONOMETHYL ESTER CYCLASE-RELATED"/>
    <property type="match status" value="1"/>
</dbReference>
<dbReference type="SFLD" id="SFLDG01123">
    <property type="entry name" value="methyltransferase_(Class_B)"/>
    <property type="match status" value="1"/>
</dbReference>
<dbReference type="InterPro" id="IPR058240">
    <property type="entry name" value="rSAM_sf"/>
</dbReference>
<dbReference type="GO" id="GO:0003824">
    <property type="term" value="F:catalytic activity"/>
    <property type="evidence" value="ECO:0007669"/>
    <property type="project" value="InterPro"/>
</dbReference>
<dbReference type="Pfam" id="PF04055">
    <property type="entry name" value="Radical_SAM"/>
    <property type="match status" value="1"/>
</dbReference>
<evidence type="ECO:0000313" key="8">
    <source>
        <dbReference type="EMBL" id="PKR60053.1"/>
    </source>
</evidence>
<dbReference type="SUPFAM" id="SSF52242">
    <property type="entry name" value="Cobalamin (vitamin B12)-binding domain"/>
    <property type="match status" value="1"/>
</dbReference>
<gene>
    <name evidence="8" type="ORF">COO92_01385</name>
</gene>
<dbReference type="Pfam" id="PF02310">
    <property type="entry name" value="B12-binding"/>
    <property type="match status" value="1"/>
</dbReference>
<dbReference type="GO" id="GO:0046872">
    <property type="term" value="F:metal ion binding"/>
    <property type="evidence" value="ECO:0007669"/>
    <property type="project" value="UniProtKB-KW"/>
</dbReference>